<evidence type="ECO:0000256" key="6">
    <source>
        <dbReference type="ARBA" id="ARBA00023310"/>
    </source>
</evidence>
<evidence type="ECO:0000313" key="9">
    <source>
        <dbReference type="EMBL" id="SHH78472.1"/>
    </source>
</evidence>
<dbReference type="InterPro" id="IPR000711">
    <property type="entry name" value="ATPase_OSCP/dsu"/>
</dbReference>
<comment type="function">
    <text evidence="7">F(1)F(0) ATP synthase produces ATP from ADP in the presence of a proton or sodium gradient. F-type ATPases consist of two structural domains, F(1) containing the extramembraneous catalytic core and F(0) containing the membrane proton channel, linked together by a central stalk and a peripheral stalk. During catalysis, ATP synthesis in the catalytic domain of F(1) is coupled via a rotary mechanism of the central stalk subunits to proton translocation.</text>
</comment>
<keyword evidence="2 7" id="KW-0813">Transport</keyword>
<gene>
    <name evidence="7" type="primary">atpH</name>
    <name evidence="8" type="ORF">DSM01_194</name>
    <name evidence="9" type="ORF">SAMN04487999_0901</name>
</gene>
<keyword evidence="7" id="KW-1003">Cell membrane</keyword>
<dbReference type="RefSeq" id="WP_009781966.1">
    <property type="nucleotide sequence ID" value="NZ_CP084318.1"/>
</dbReference>
<evidence type="ECO:0000256" key="2">
    <source>
        <dbReference type="ARBA" id="ARBA00022448"/>
    </source>
</evidence>
<evidence type="ECO:0000256" key="5">
    <source>
        <dbReference type="ARBA" id="ARBA00023136"/>
    </source>
</evidence>
<dbReference type="GO" id="GO:0046933">
    <property type="term" value="F:proton-transporting ATP synthase activity, rotational mechanism"/>
    <property type="evidence" value="ECO:0007669"/>
    <property type="project" value="UniProtKB-UniRule"/>
</dbReference>
<protein>
    <recommendedName>
        <fullName evidence="7">ATP synthase subunit delta</fullName>
    </recommendedName>
    <alternativeName>
        <fullName evidence="7">ATP synthase F(1) sector subunit delta</fullName>
    </alternativeName>
    <alternativeName>
        <fullName evidence="7">F-type ATPase subunit delta</fullName>
        <shortName evidence="7">F-ATPase subunit delta</shortName>
    </alternativeName>
</protein>
<keyword evidence="7" id="KW-0139">CF(1)</keyword>
<keyword evidence="4 7" id="KW-0406">Ion transport</keyword>
<dbReference type="NCBIfam" id="TIGR01145">
    <property type="entry name" value="ATP_synt_delta"/>
    <property type="match status" value="1"/>
</dbReference>
<reference evidence="8 11" key="3">
    <citation type="submission" date="2018-07" db="EMBL/GenBank/DDBJ databases">
        <title>Leeuwenhoekiella genomics.</title>
        <authorList>
            <person name="Tahon G."/>
            <person name="Willems A."/>
        </authorList>
    </citation>
    <scope>NUCLEOTIDE SEQUENCE [LARGE SCALE GENOMIC DNA]</scope>
    <source>
        <strain evidence="8 11">LMG 24856</strain>
    </source>
</reference>
<dbReference type="PROSITE" id="PS00389">
    <property type="entry name" value="ATPASE_DELTA"/>
    <property type="match status" value="1"/>
</dbReference>
<evidence type="ECO:0000313" key="11">
    <source>
        <dbReference type="Proteomes" id="UP000290037"/>
    </source>
</evidence>
<sequence>MSSRAAIRYAKAILDQAKEKGTEEVVFGNMKSIDATLNASKELRSVLKSPVIKPEDKRASLKAVFADYDPSTLSLIDLLVDKKRSALLGQVAQSYVSLYNESKGIVVAQVTTAVELDASLEAKILAKVKELTNSSEVTLEQHIDPSLIGGFILRVGDVQYDASVANQLVSVQKEFSKRL</sequence>
<evidence type="ECO:0000313" key="10">
    <source>
        <dbReference type="Proteomes" id="UP000184240"/>
    </source>
</evidence>
<keyword evidence="3 7" id="KW-0375">Hydrogen ion transport</keyword>
<proteinExistence type="inferred from homology"/>
<comment type="subcellular location">
    <subcellularLocation>
        <location evidence="7">Cell membrane</location>
        <topology evidence="7">Peripheral membrane protein</topology>
    </subcellularLocation>
    <subcellularLocation>
        <location evidence="1">Membrane</location>
    </subcellularLocation>
</comment>
<keyword evidence="6 7" id="KW-0066">ATP synthesis</keyword>
<evidence type="ECO:0000256" key="3">
    <source>
        <dbReference type="ARBA" id="ARBA00022781"/>
    </source>
</evidence>
<keyword evidence="5 7" id="KW-0472">Membrane</keyword>
<evidence type="ECO:0000313" key="8">
    <source>
        <dbReference type="EMBL" id="RXG31058.1"/>
    </source>
</evidence>
<comment type="similarity">
    <text evidence="7">Belongs to the ATPase delta chain family.</text>
</comment>
<dbReference type="Proteomes" id="UP000290037">
    <property type="component" value="Unassembled WGS sequence"/>
</dbReference>
<dbReference type="Proteomes" id="UP000184240">
    <property type="component" value="Unassembled WGS sequence"/>
</dbReference>
<dbReference type="OrthoDB" id="9802471at2"/>
<reference evidence="9" key="1">
    <citation type="submission" date="2016-11" db="EMBL/GenBank/DDBJ databases">
        <authorList>
            <person name="Jaros S."/>
            <person name="Januszkiewicz K."/>
            <person name="Wedrychowicz H."/>
        </authorList>
    </citation>
    <scope>NUCLEOTIDE SEQUENCE [LARGE SCALE GENOMIC DNA]</scope>
    <source>
        <strain evidence="9">DSM 19859</strain>
    </source>
</reference>
<dbReference type="HAMAP" id="MF_01416">
    <property type="entry name" value="ATP_synth_delta_bact"/>
    <property type="match status" value="1"/>
</dbReference>
<dbReference type="InterPro" id="IPR020781">
    <property type="entry name" value="ATPase_OSCP/d_CS"/>
</dbReference>
<dbReference type="SUPFAM" id="SSF47928">
    <property type="entry name" value="N-terminal domain of the delta subunit of the F1F0-ATP synthase"/>
    <property type="match status" value="1"/>
</dbReference>
<organism evidence="9 10">
    <name type="scientific">Leeuwenhoekiella palythoae</name>
    <dbReference type="NCBI Taxonomy" id="573501"/>
    <lineage>
        <taxon>Bacteria</taxon>
        <taxon>Pseudomonadati</taxon>
        <taxon>Bacteroidota</taxon>
        <taxon>Flavobacteriia</taxon>
        <taxon>Flavobacteriales</taxon>
        <taxon>Flavobacteriaceae</taxon>
        <taxon>Leeuwenhoekiella</taxon>
    </lineage>
</organism>
<dbReference type="PANTHER" id="PTHR11910">
    <property type="entry name" value="ATP SYNTHASE DELTA CHAIN"/>
    <property type="match status" value="1"/>
</dbReference>
<dbReference type="GO" id="GO:0045259">
    <property type="term" value="C:proton-transporting ATP synthase complex"/>
    <property type="evidence" value="ECO:0007669"/>
    <property type="project" value="UniProtKB-KW"/>
</dbReference>
<evidence type="ECO:0000256" key="1">
    <source>
        <dbReference type="ARBA" id="ARBA00004370"/>
    </source>
</evidence>
<dbReference type="PRINTS" id="PR00125">
    <property type="entry name" value="ATPASEDELTA"/>
</dbReference>
<dbReference type="EMBL" id="FQXT01000002">
    <property type="protein sequence ID" value="SHH78472.1"/>
    <property type="molecule type" value="Genomic_DNA"/>
</dbReference>
<dbReference type="Pfam" id="PF00213">
    <property type="entry name" value="OSCP"/>
    <property type="match status" value="1"/>
</dbReference>
<comment type="function">
    <text evidence="7">This protein is part of the stalk that links CF(0) to CF(1). It either transmits conformational changes from CF(0) to CF(1) or is implicated in proton conduction.</text>
</comment>
<accession>A0A1M5VT91</accession>
<evidence type="ECO:0000256" key="7">
    <source>
        <dbReference type="HAMAP-Rule" id="MF_01416"/>
    </source>
</evidence>
<dbReference type="AlphaFoldDB" id="A0A1M5VT91"/>
<dbReference type="Gene3D" id="1.10.520.20">
    <property type="entry name" value="N-terminal domain of the delta subunit of the F1F0-ATP synthase"/>
    <property type="match status" value="1"/>
</dbReference>
<dbReference type="GO" id="GO:0005886">
    <property type="term" value="C:plasma membrane"/>
    <property type="evidence" value="ECO:0007669"/>
    <property type="project" value="UniProtKB-SubCell"/>
</dbReference>
<dbReference type="STRING" id="573501.SAMN04487999_0901"/>
<dbReference type="EMBL" id="QOVN01000001">
    <property type="protein sequence ID" value="RXG31058.1"/>
    <property type="molecule type" value="Genomic_DNA"/>
</dbReference>
<dbReference type="InterPro" id="IPR026015">
    <property type="entry name" value="ATP_synth_OSCP/delta_N_sf"/>
</dbReference>
<evidence type="ECO:0000256" key="4">
    <source>
        <dbReference type="ARBA" id="ARBA00023065"/>
    </source>
</evidence>
<keyword evidence="11" id="KW-1185">Reference proteome</keyword>
<name>A0A1M5VT91_9FLAO</name>
<reference evidence="10" key="2">
    <citation type="submission" date="2016-11" db="EMBL/GenBank/DDBJ databases">
        <authorList>
            <person name="Varghese N."/>
            <person name="Submissions S."/>
        </authorList>
    </citation>
    <scope>NUCLEOTIDE SEQUENCE [LARGE SCALE GENOMIC DNA]</scope>
    <source>
        <strain evidence="10">DSM 19859</strain>
    </source>
</reference>